<dbReference type="InterPro" id="IPR042235">
    <property type="entry name" value="ZP-C_dom"/>
</dbReference>
<keyword evidence="2" id="KW-1015">Disulfide bond</keyword>
<dbReference type="EMBL" id="JAERUA010000019">
    <property type="protein sequence ID" value="KAI1886551.1"/>
    <property type="molecule type" value="Genomic_DNA"/>
</dbReference>
<feature type="domain" description="ZP" evidence="3">
    <location>
        <begin position="1"/>
        <end position="212"/>
    </location>
</feature>
<evidence type="ECO:0000313" key="5">
    <source>
        <dbReference type="Proteomes" id="UP000829720"/>
    </source>
</evidence>
<evidence type="ECO:0000259" key="3">
    <source>
        <dbReference type="PROSITE" id="PS51034"/>
    </source>
</evidence>
<sequence length="252" mass="27036">MRVGLNSAALLAGGLDASSAHLANLNCTADQESNGTVWFQVLPREGSCGTQLRSTQVRLPVEQTQTRSVEAGVVGTGPKARASMSLYRNANYTDPYSAGLIVLPLGTALHVGVSVMEAEVNGFAVILEECYATPSADSDDPERFFLIQNRCPSDRRLVRVEESGPSLPGRFTATLSLFTGNYDNFFLHCSVSMCEPRQPSCSQRCLTRVARSVSYKKPLTIGPISYADGAAAEVVGPPLSVVLNSRPSSWFV</sequence>
<dbReference type="AlphaFoldDB" id="A0A8T3CRG2"/>
<name>A0A8T3CRG2_9TELE</name>
<dbReference type="Proteomes" id="UP000829720">
    <property type="component" value="Unassembled WGS sequence"/>
</dbReference>
<keyword evidence="1" id="KW-0732">Signal</keyword>
<evidence type="ECO:0000313" key="4">
    <source>
        <dbReference type="EMBL" id="KAI1886551.1"/>
    </source>
</evidence>
<gene>
    <name evidence="4" type="ORF">AGOR_G00196960</name>
</gene>
<comment type="caution">
    <text evidence="4">The sequence shown here is derived from an EMBL/GenBank/DDBJ whole genome shotgun (WGS) entry which is preliminary data.</text>
</comment>
<evidence type="ECO:0000256" key="1">
    <source>
        <dbReference type="ARBA" id="ARBA00022729"/>
    </source>
</evidence>
<dbReference type="PANTHER" id="PTHR14002:SF20">
    <property type="entry name" value="ZONA PELLUCIDA-LIKE DOMAIN-CONTAINING PROTEIN 1"/>
    <property type="match status" value="1"/>
</dbReference>
<dbReference type="InterPro" id="IPR001507">
    <property type="entry name" value="ZP_dom"/>
</dbReference>
<dbReference type="SMART" id="SM00241">
    <property type="entry name" value="ZP"/>
    <property type="match status" value="1"/>
</dbReference>
<dbReference type="OrthoDB" id="2015116at2759"/>
<dbReference type="PANTHER" id="PTHR14002">
    <property type="entry name" value="ENDOGLIN/TGF-BETA RECEPTOR TYPE III"/>
    <property type="match status" value="1"/>
</dbReference>
<dbReference type="Pfam" id="PF00100">
    <property type="entry name" value="Zona_pellucida"/>
    <property type="match status" value="1"/>
</dbReference>
<reference evidence="4" key="1">
    <citation type="submission" date="2021-01" db="EMBL/GenBank/DDBJ databases">
        <authorList>
            <person name="Zahm M."/>
            <person name="Roques C."/>
            <person name="Cabau C."/>
            <person name="Klopp C."/>
            <person name="Donnadieu C."/>
            <person name="Jouanno E."/>
            <person name="Lampietro C."/>
            <person name="Louis A."/>
            <person name="Herpin A."/>
            <person name="Echchiki A."/>
            <person name="Berthelot C."/>
            <person name="Parey E."/>
            <person name="Roest-Crollius H."/>
            <person name="Braasch I."/>
            <person name="Postlethwait J."/>
            <person name="Bobe J."/>
            <person name="Montfort J."/>
            <person name="Bouchez O."/>
            <person name="Begum T."/>
            <person name="Mejri S."/>
            <person name="Adams A."/>
            <person name="Chen W.-J."/>
            <person name="Guiguen Y."/>
        </authorList>
    </citation>
    <scope>NUCLEOTIDE SEQUENCE</scope>
    <source>
        <tissue evidence="4">Blood</tissue>
    </source>
</reference>
<organism evidence="4 5">
    <name type="scientific">Albula goreensis</name>
    <dbReference type="NCBI Taxonomy" id="1534307"/>
    <lineage>
        <taxon>Eukaryota</taxon>
        <taxon>Metazoa</taxon>
        <taxon>Chordata</taxon>
        <taxon>Craniata</taxon>
        <taxon>Vertebrata</taxon>
        <taxon>Euteleostomi</taxon>
        <taxon>Actinopterygii</taxon>
        <taxon>Neopterygii</taxon>
        <taxon>Teleostei</taxon>
        <taxon>Albuliformes</taxon>
        <taxon>Albulidae</taxon>
        <taxon>Albula</taxon>
    </lineage>
</organism>
<protein>
    <recommendedName>
        <fullName evidence="3">ZP domain-containing protein</fullName>
    </recommendedName>
</protein>
<keyword evidence="5" id="KW-1185">Reference proteome</keyword>
<dbReference type="InterPro" id="IPR055355">
    <property type="entry name" value="ZP-C"/>
</dbReference>
<proteinExistence type="predicted"/>
<evidence type="ECO:0000256" key="2">
    <source>
        <dbReference type="ARBA" id="ARBA00023157"/>
    </source>
</evidence>
<dbReference type="Gene3D" id="2.60.40.4100">
    <property type="entry name" value="Zona pellucida, ZP-C domain"/>
    <property type="match status" value="1"/>
</dbReference>
<dbReference type="PROSITE" id="PS51034">
    <property type="entry name" value="ZP_2"/>
    <property type="match status" value="1"/>
</dbReference>
<accession>A0A8T3CRG2</accession>